<dbReference type="EMBL" id="FNWV01000008">
    <property type="protein sequence ID" value="SEH72622.1"/>
    <property type="molecule type" value="Genomic_DNA"/>
</dbReference>
<sequence>MSSKAIPVYLFLGFLEGGKTKFIQETISNKRFGIDENILLVICEEGIEEYDISRFDGKSIRLRTIEDKSELDEQLLLKLSDECDADKIMIEYNGMWHLTDLLLNKPESWKIFKTVFIADASTFQIYLQNFGSLVIDKVNVSDVVIFNRYAKRADVNELHKIIRSINRRSEIYYEADNGMMIVDDIEDPLPFDIEAPTIVIKDTDYAIWYSDIMNDAKKYNGKTVKFKAIISSRPELPNNVFAVGRYIMICCEADMKFCWFVSLYNQYYNVQSEKWVTVTADITVQHHETENIDIPLLRIVDLYECEPPERAIASFL</sequence>
<reference evidence="2 3" key="1">
    <citation type="submission" date="2016-10" db="EMBL/GenBank/DDBJ databases">
        <authorList>
            <person name="de Groot N.N."/>
        </authorList>
    </citation>
    <scope>NUCLEOTIDE SEQUENCE [LARGE SCALE GENOMIC DNA]</scope>
    <source>
        <strain evidence="2 3">YAD2003</strain>
    </source>
</reference>
<dbReference type="InterPro" id="IPR027417">
    <property type="entry name" value="P-loop_NTPase"/>
</dbReference>
<evidence type="ECO:0000313" key="2">
    <source>
        <dbReference type="EMBL" id="SEH72622.1"/>
    </source>
</evidence>
<gene>
    <name evidence="2" type="ORF">SAMN02910265_02349</name>
</gene>
<dbReference type="PANTHER" id="PTHR40047:SF1">
    <property type="entry name" value="UPF0703 PROTEIN YCGQ"/>
    <property type="match status" value="1"/>
</dbReference>
<dbReference type="OrthoDB" id="9770408at2"/>
<protein>
    <recommendedName>
        <fullName evidence="1">DUF1980 domain-containing protein</fullName>
    </recommendedName>
</protein>
<dbReference type="PANTHER" id="PTHR40047">
    <property type="entry name" value="UPF0703 PROTEIN YCGQ"/>
    <property type="match status" value="1"/>
</dbReference>
<feature type="domain" description="DUF1980" evidence="1">
    <location>
        <begin position="194"/>
        <end position="309"/>
    </location>
</feature>
<organism evidence="2 3">
    <name type="scientific">Ruminococcus flavefaciens</name>
    <dbReference type="NCBI Taxonomy" id="1265"/>
    <lineage>
        <taxon>Bacteria</taxon>
        <taxon>Bacillati</taxon>
        <taxon>Bacillota</taxon>
        <taxon>Clostridia</taxon>
        <taxon>Eubacteriales</taxon>
        <taxon>Oscillospiraceae</taxon>
        <taxon>Ruminococcus</taxon>
    </lineage>
</organism>
<dbReference type="AlphaFoldDB" id="A0A1H6KIP6"/>
<evidence type="ECO:0000313" key="3">
    <source>
        <dbReference type="Proteomes" id="UP000183190"/>
    </source>
</evidence>
<dbReference type="Pfam" id="PF21537">
    <property type="entry name" value="DUF1980_C"/>
    <property type="match status" value="1"/>
</dbReference>
<name>A0A1H6KIP6_RUMFL</name>
<proteinExistence type="predicted"/>
<dbReference type="Proteomes" id="UP000183190">
    <property type="component" value="Unassembled WGS sequence"/>
</dbReference>
<evidence type="ECO:0000259" key="1">
    <source>
        <dbReference type="Pfam" id="PF21537"/>
    </source>
</evidence>
<accession>A0A1H6KIP6</accession>
<dbReference type="InterPro" id="IPR052955">
    <property type="entry name" value="UPF0703_membrane_permease"/>
</dbReference>
<dbReference type="Gene3D" id="3.40.50.300">
    <property type="entry name" value="P-loop containing nucleotide triphosphate hydrolases"/>
    <property type="match status" value="1"/>
</dbReference>
<dbReference type="InterPro" id="IPR048447">
    <property type="entry name" value="DUF1980_C"/>
</dbReference>